<reference evidence="2" key="1">
    <citation type="submission" date="2009-01" db="EMBL/GenBank/DDBJ databases">
        <title>Complete sequence of chromosome 3 of Burkholderia sp. 383.</title>
        <authorList>
            <consortium name="US DOE Joint Genome Institute"/>
            <person name="Copeland A."/>
            <person name="Lucas S."/>
            <person name="Lapidus A."/>
            <person name="Barry K."/>
            <person name="Detter J.C."/>
            <person name="Glavina T."/>
            <person name="Hammon N."/>
            <person name="Israni S."/>
            <person name="Pitluck S."/>
            <person name="Chain P."/>
            <person name="Malfatti S."/>
            <person name="Shin M."/>
            <person name="Vergez L."/>
            <person name="Schmutz J."/>
            <person name="Larimer F."/>
            <person name="Land M."/>
            <person name="Kyrpides N."/>
            <person name="Lykidis A."/>
            <person name="Richardson P."/>
        </authorList>
    </citation>
    <scope>NUCLEOTIDE SEQUENCE</scope>
    <source>
        <strain evidence="2">383</strain>
    </source>
</reference>
<proteinExistence type="predicted"/>
<dbReference type="AlphaFoldDB" id="Q39ML7"/>
<evidence type="ECO:0000256" key="1">
    <source>
        <dbReference type="SAM" id="MobiDB-lite"/>
    </source>
</evidence>
<evidence type="ECO:0000313" key="3">
    <source>
        <dbReference type="Proteomes" id="UP000002705"/>
    </source>
</evidence>
<gene>
    <name evidence="2" type="ordered locus">Bcep18194_C7255</name>
</gene>
<accession>Q39ML7</accession>
<organism evidence="2 3">
    <name type="scientific">Burkholderia lata (strain ATCC 17760 / DSM 23089 / LMG 22485 / NCIMB 9086 / R18194 / 383)</name>
    <dbReference type="NCBI Taxonomy" id="482957"/>
    <lineage>
        <taxon>Bacteria</taxon>
        <taxon>Pseudomonadati</taxon>
        <taxon>Pseudomonadota</taxon>
        <taxon>Betaproteobacteria</taxon>
        <taxon>Burkholderiales</taxon>
        <taxon>Burkholderiaceae</taxon>
        <taxon>Burkholderia</taxon>
        <taxon>Burkholderia cepacia complex</taxon>
    </lineage>
</organism>
<dbReference type="EMBL" id="CP000150">
    <property type="protein sequence ID" value="ABB06299.1"/>
    <property type="molecule type" value="Genomic_DNA"/>
</dbReference>
<dbReference type="HOGENOM" id="CLU_1737099_0_0_4"/>
<evidence type="ECO:0000313" key="2">
    <source>
        <dbReference type="EMBL" id="ABB06299.1"/>
    </source>
</evidence>
<dbReference type="Proteomes" id="UP000002705">
    <property type="component" value="Chromosome 3"/>
</dbReference>
<sequence>MQSADNLNHERRCASPGRRAPERLTPMPCEACTNMRLMSDPVAHRGLVELHKPTKLRPLGRPAIVVRQYRCRLCKTNWLVESDPLQTGGTEWLCLNESSNILAPASTQQPNDVATERPGEAGVGNPSLLLNPAHGDGGSAIFFCATTGKA</sequence>
<feature type="region of interest" description="Disordered" evidence="1">
    <location>
        <begin position="1"/>
        <end position="20"/>
    </location>
</feature>
<keyword evidence="3" id="KW-1185">Reference proteome</keyword>
<name>Q39ML7_BURL3</name>
<dbReference type="PATRIC" id="fig|482957.22.peg.7830"/>
<protein>
    <submittedName>
        <fullName evidence="2">Uncharacterized protein</fullName>
    </submittedName>
</protein>
<dbReference type="KEGG" id="bur:Bcep18194_C7255"/>